<dbReference type="EC" id="2.1.1.61" evidence="10"/>
<dbReference type="GO" id="GO:0050660">
    <property type="term" value="F:flavin adenine dinucleotide binding"/>
    <property type="evidence" value="ECO:0007669"/>
    <property type="project" value="UniProtKB-UniRule"/>
</dbReference>
<keyword evidence="2 10" id="KW-0489">Methyltransferase</keyword>
<keyword evidence="9 10" id="KW-0511">Multifunctional enzyme</keyword>
<dbReference type="Pfam" id="PF01266">
    <property type="entry name" value="DAO"/>
    <property type="match status" value="1"/>
</dbReference>
<dbReference type="GO" id="GO:0016645">
    <property type="term" value="F:oxidoreductase activity, acting on the CH-NH group of donors"/>
    <property type="evidence" value="ECO:0007669"/>
    <property type="project" value="InterPro"/>
</dbReference>
<dbReference type="EC" id="1.5.-.-" evidence="10"/>
<dbReference type="InterPro" id="IPR023032">
    <property type="entry name" value="tRNA_MAMT_biosynth_bifunc_MnmC"/>
</dbReference>
<evidence type="ECO:0000256" key="5">
    <source>
        <dbReference type="ARBA" id="ARBA00022691"/>
    </source>
</evidence>
<feature type="domain" description="MnmC-like methyltransferase" evidence="12">
    <location>
        <begin position="113"/>
        <end position="233"/>
    </location>
</feature>
<dbReference type="NCBIfam" id="NF002481">
    <property type="entry name" value="PRK01747.1-2"/>
    <property type="match status" value="1"/>
</dbReference>
<evidence type="ECO:0000256" key="9">
    <source>
        <dbReference type="ARBA" id="ARBA00023268"/>
    </source>
</evidence>
<dbReference type="HAMAP" id="MF_01102">
    <property type="entry name" value="MnmC"/>
    <property type="match status" value="1"/>
</dbReference>
<comment type="subcellular location">
    <subcellularLocation>
        <location evidence="10">Cytoplasm</location>
    </subcellularLocation>
</comment>
<dbReference type="NCBIfam" id="NF033855">
    <property type="entry name" value="tRNA_MNMC2"/>
    <property type="match status" value="1"/>
</dbReference>
<evidence type="ECO:0000256" key="4">
    <source>
        <dbReference type="ARBA" id="ARBA00022679"/>
    </source>
</evidence>
<protein>
    <recommendedName>
        <fullName evidence="10">tRNA 5-methylaminomethyl-2-thiouridine biosynthesis bifunctional protein MnmC</fullName>
        <shortName evidence="10">tRNA mnm(5)s(2)U biosynthesis bifunctional protein</shortName>
    </recommendedName>
    <domain>
        <recommendedName>
            <fullName evidence="10">tRNA (mnm(5)s(2)U34)-methyltransferase</fullName>
            <ecNumber evidence="10">2.1.1.61</ecNumber>
        </recommendedName>
    </domain>
    <domain>
        <recommendedName>
            <fullName evidence="10">FAD-dependent cmnm(5)s(2)U34 oxidoreductase</fullName>
            <ecNumber evidence="10">1.5.-.-</ecNumber>
        </recommendedName>
    </domain>
</protein>
<dbReference type="SUPFAM" id="SSF54373">
    <property type="entry name" value="FAD-linked reductases, C-terminal domain"/>
    <property type="match status" value="1"/>
</dbReference>
<evidence type="ECO:0000256" key="2">
    <source>
        <dbReference type="ARBA" id="ARBA00022603"/>
    </source>
</evidence>
<dbReference type="RefSeq" id="WP_145142271.1">
    <property type="nucleotide sequence ID" value="NZ_VLKY01000008.1"/>
</dbReference>
<keyword evidence="8 10" id="KW-0560">Oxidoreductase</keyword>
<dbReference type="AlphaFoldDB" id="A0A562Q989"/>
<dbReference type="EMBL" id="VLKY01000008">
    <property type="protein sequence ID" value="TWI53341.1"/>
    <property type="molecule type" value="Genomic_DNA"/>
</dbReference>
<dbReference type="Gene3D" id="3.50.50.60">
    <property type="entry name" value="FAD/NAD(P)-binding domain"/>
    <property type="match status" value="1"/>
</dbReference>
<feature type="region of interest" description="FAD-dependent cmnm(5)s(2)U34 oxidoreductase" evidence="10">
    <location>
        <begin position="261"/>
        <end position="658"/>
    </location>
</feature>
<dbReference type="SUPFAM" id="SSF51905">
    <property type="entry name" value="FAD/NAD(P)-binding domain"/>
    <property type="match status" value="1"/>
</dbReference>
<comment type="cofactor">
    <cofactor evidence="10">
        <name>FAD</name>
        <dbReference type="ChEBI" id="CHEBI:57692"/>
    </cofactor>
</comment>
<keyword evidence="14" id="KW-1185">Reference proteome</keyword>
<dbReference type="Gene3D" id="3.40.50.150">
    <property type="entry name" value="Vaccinia Virus protein VP39"/>
    <property type="match status" value="1"/>
</dbReference>
<dbReference type="InterPro" id="IPR029063">
    <property type="entry name" value="SAM-dependent_MTases_sf"/>
</dbReference>
<evidence type="ECO:0000256" key="6">
    <source>
        <dbReference type="ARBA" id="ARBA00022694"/>
    </source>
</evidence>
<dbReference type="InterPro" id="IPR006076">
    <property type="entry name" value="FAD-dep_OxRdtase"/>
</dbReference>
<reference evidence="13 14" key="1">
    <citation type="journal article" date="2015" name="Stand. Genomic Sci.">
        <title>Genomic Encyclopedia of Bacterial and Archaeal Type Strains, Phase III: the genomes of soil and plant-associated and newly described type strains.</title>
        <authorList>
            <person name="Whitman W.B."/>
            <person name="Woyke T."/>
            <person name="Klenk H.P."/>
            <person name="Zhou Y."/>
            <person name="Lilburn T.G."/>
            <person name="Beck B.J."/>
            <person name="De Vos P."/>
            <person name="Vandamme P."/>
            <person name="Eisen J.A."/>
            <person name="Garrity G."/>
            <person name="Hugenholtz P."/>
            <person name="Kyrpides N.C."/>
        </authorList>
    </citation>
    <scope>NUCLEOTIDE SEQUENCE [LARGE SCALE GENOMIC DNA]</scope>
    <source>
        <strain evidence="13 14">CGMCC 1.6858</strain>
    </source>
</reference>
<evidence type="ECO:0000256" key="7">
    <source>
        <dbReference type="ARBA" id="ARBA00022827"/>
    </source>
</evidence>
<dbReference type="Gene3D" id="3.30.9.10">
    <property type="entry name" value="D-Amino Acid Oxidase, subunit A, domain 2"/>
    <property type="match status" value="1"/>
</dbReference>
<dbReference type="GO" id="GO:0005737">
    <property type="term" value="C:cytoplasm"/>
    <property type="evidence" value="ECO:0007669"/>
    <property type="project" value="UniProtKB-SubCell"/>
</dbReference>
<keyword evidence="5 10" id="KW-0949">S-adenosyl-L-methionine</keyword>
<dbReference type="InterPro" id="IPR036188">
    <property type="entry name" value="FAD/NAD-bd_sf"/>
</dbReference>
<keyword evidence="4 10" id="KW-0808">Transferase</keyword>
<dbReference type="GO" id="GO:0002098">
    <property type="term" value="P:tRNA wobble uridine modification"/>
    <property type="evidence" value="ECO:0007669"/>
    <property type="project" value="TreeGrafter"/>
</dbReference>
<comment type="catalytic activity">
    <reaction evidence="10">
        <text>5-aminomethyl-2-thiouridine(34) in tRNA + S-adenosyl-L-methionine = 5-methylaminomethyl-2-thiouridine(34) in tRNA + S-adenosyl-L-homocysteine + H(+)</text>
        <dbReference type="Rhea" id="RHEA:19569"/>
        <dbReference type="Rhea" id="RHEA-COMP:10195"/>
        <dbReference type="Rhea" id="RHEA-COMP:10197"/>
        <dbReference type="ChEBI" id="CHEBI:15378"/>
        <dbReference type="ChEBI" id="CHEBI:57856"/>
        <dbReference type="ChEBI" id="CHEBI:59789"/>
        <dbReference type="ChEBI" id="CHEBI:74454"/>
        <dbReference type="ChEBI" id="CHEBI:74455"/>
        <dbReference type="EC" id="2.1.1.61"/>
    </reaction>
</comment>
<feature type="region of interest" description="tRNA (mnm(5)s(2)U34)-methyltransferase" evidence="10">
    <location>
        <begin position="1"/>
        <end position="235"/>
    </location>
</feature>
<dbReference type="PANTHER" id="PTHR13847:SF283">
    <property type="entry name" value="TRNA 5-METHYLAMINOMETHYL-2-THIOURIDINE BIOSYNTHESIS BIFUNCTIONAL PROTEIN MNMC"/>
    <property type="match status" value="1"/>
</dbReference>
<dbReference type="GO" id="GO:0032259">
    <property type="term" value="P:methylation"/>
    <property type="evidence" value="ECO:0007669"/>
    <property type="project" value="UniProtKB-KW"/>
</dbReference>
<dbReference type="InterPro" id="IPR008471">
    <property type="entry name" value="MnmC-like_methylTransf"/>
</dbReference>
<accession>A0A562Q989</accession>
<evidence type="ECO:0000256" key="10">
    <source>
        <dbReference type="HAMAP-Rule" id="MF_01102"/>
    </source>
</evidence>
<evidence type="ECO:0000313" key="14">
    <source>
        <dbReference type="Proteomes" id="UP000316905"/>
    </source>
</evidence>
<evidence type="ECO:0000259" key="12">
    <source>
        <dbReference type="Pfam" id="PF05430"/>
    </source>
</evidence>
<keyword evidence="3 10" id="KW-0285">Flavoprotein</keyword>
<keyword evidence="1 10" id="KW-0963">Cytoplasm</keyword>
<evidence type="ECO:0000256" key="3">
    <source>
        <dbReference type="ARBA" id="ARBA00022630"/>
    </source>
</evidence>
<dbReference type="OrthoDB" id="9786494at2"/>
<name>A0A562Q989_9PSED</name>
<dbReference type="PANTHER" id="PTHR13847">
    <property type="entry name" value="SARCOSINE DEHYDROGENASE-RELATED"/>
    <property type="match status" value="1"/>
</dbReference>
<dbReference type="NCBIfam" id="TIGR03197">
    <property type="entry name" value="MnmC_Cterm"/>
    <property type="match status" value="1"/>
</dbReference>
<sequence>MSELFHAQLDWDCEGQPHSRVFDDVYFSRANGLEETRYVFLEQNALPARFAALTDEAVFTIGETGFGTGLNFLCAWQLFEQVANARSRLHFVSVEKYPLALPDLIKALSLWPELAVYVQALIKQYIGIHAGFQRFVFAEGRITLTLLIGDALERLPELDAQCNAWFLDGFAPAKNPDMWTPTLFEQLARLSATDATLATFTCAGFVRRGLIEAGFRMEKTVGFGHKREMLKGHFTGMPSVFSKPWFQRLPAHSREKTALVIGAGLAGAATAASLARRGWHVTVIERHPQPAAEASGNLQGILYLKLSAHLTSLSRLALCGFGYTRRLLEAFPKGADWDDCGTLQLAYDMADDMRQQALAELLPSGLLQRVDAEEASRLAGISLERGGLYFPTSGWVHPPALCRHLLNHPFIHLKKSQETLTLERQDDYWTAHGTDGVIAKAAVAIIAGATDTKQLAEHVLLPVKPIRGQLTHLPATPNSSALQCVLCAEGYVAPPRKGWHTVGASFTFDRTDSTPSQEEHDSNLALLEQISPELTARLNLPVSDTSSLEGRVAFRCTTPDYLPAVGPVVAAKRFAQCYAALAKDARQIPDSKAPWIEGLFINTAHGSRGLISAPLSGELIAAWLENEPLPLPRDVAEACHPNRFPLKAVIRGHLKSNS</sequence>
<evidence type="ECO:0000256" key="8">
    <source>
        <dbReference type="ARBA" id="ARBA00023002"/>
    </source>
</evidence>
<dbReference type="GO" id="GO:0004808">
    <property type="term" value="F:tRNA (5-methylaminomethyl-2-thiouridylate)(34)-methyltransferase activity"/>
    <property type="evidence" value="ECO:0007669"/>
    <property type="project" value="UniProtKB-EC"/>
</dbReference>
<dbReference type="InterPro" id="IPR017610">
    <property type="entry name" value="tRNA_S-uridine_synth_MnmC_C"/>
</dbReference>
<dbReference type="Pfam" id="PF05430">
    <property type="entry name" value="Methyltransf_30"/>
    <property type="match status" value="1"/>
</dbReference>
<comment type="similarity">
    <text evidence="10">In the C-terminal section; belongs to the DAO family.</text>
</comment>
<comment type="similarity">
    <text evidence="10">In the N-terminal section; belongs to the methyltransferase superfamily. tRNA (mnm(5)s(2)U34)-methyltransferase family.</text>
</comment>
<dbReference type="Proteomes" id="UP000316905">
    <property type="component" value="Unassembled WGS sequence"/>
</dbReference>
<gene>
    <name evidence="10" type="primary">mnmC</name>
    <name evidence="13" type="ORF">IQ22_02555</name>
</gene>
<feature type="domain" description="FAD dependent oxidoreductase" evidence="11">
    <location>
        <begin position="259"/>
        <end position="623"/>
    </location>
</feature>
<evidence type="ECO:0000259" key="11">
    <source>
        <dbReference type="Pfam" id="PF01266"/>
    </source>
</evidence>
<keyword evidence="6 10" id="KW-0819">tRNA processing</keyword>
<dbReference type="InterPro" id="IPR047785">
    <property type="entry name" value="tRNA_MNMC2"/>
</dbReference>
<evidence type="ECO:0000313" key="13">
    <source>
        <dbReference type="EMBL" id="TWI53341.1"/>
    </source>
</evidence>
<comment type="function">
    <text evidence="10">Catalyzes the last two steps in the biosynthesis of 5-methylaminomethyl-2-thiouridine (mnm(5)s(2)U) at the wobble position (U34) in tRNA. Catalyzes the FAD-dependent demodification of cmnm(5)s(2)U34 to nm(5)s(2)U34, followed by the transfer of a methyl group from S-adenosyl-L-methionine to nm(5)s(2)U34, to form mnm(5)s(2)U34.</text>
</comment>
<proteinExistence type="inferred from homology"/>
<evidence type="ECO:0000256" key="1">
    <source>
        <dbReference type="ARBA" id="ARBA00022490"/>
    </source>
</evidence>
<keyword evidence="7 10" id="KW-0274">FAD</keyword>
<comment type="caution">
    <text evidence="13">The sequence shown here is derived from an EMBL/GenBank/DDBJ whole genome shotgun (WGS) entry which is preliminary data.</text>
</comment>
<organism evidence="13 14">
    <name type="scientific">Pseudomonas duriflava</name>
    <dbReference type="NCBI Taxonomy" id="459528"/>
    <lineage>
        <taxon>Bacteria</taxon>
        <taxon>Pseudomonadati</taxon>
        <taxon>Pseudomonadota</taxon>
        <taxon>Gammaproteobacteria</taxon>
        <taxon>Pseudomonadales</taxon>
        <taxon>Pseudomonadaceae</taxon>
        <taxon>Pseudomonas</taxon>
    </lineage>
</organism>